<feature type="transmembrane region" description="Helical" evidence="1">
    <location>
        <begin position="126"/>
        <end position="144"/>
    </location>
</feature>
<keyword evidence="1" id="KW-0812">Transmembrane</keyword>
<gene>
    <name evidence="3" type="ORF">PYCCODRAFT_506920</name>
</gene>
<evidence type="ECO:0000259" key="2">
    <source>
        <dbReference type="Pfam" id="PF20152"/>
    </source>
</evidence>
<keyword evidence="1" id="KW-1133">Transmembrane helix</keyword>
<dbReference type="STRING" id="1353009.A0A1Y2IMB5"/>
<dbReference type="PANTHER" id="PTHR40465:SF1">
    <property type="entry name" value="DUF6534 DOMAIN-CONTAINING PROTEIN"/>
    <property type="match status" value="1"/>
</dbReference>
<dbReference type="InterPro" id="IPR045339">
    <property type="entry name" value="DUF6534"/>
</dbReference>
<organism evidence="3 4">
    <name type="scientific">Trametes coccinea (strain BRFM310)</name>
    <name type="common">Pycnoporus coccineus</name>
    <dbReference type="NCBI Taxonomy" id="1353009"/>
    <lineage>
        <taxon>Eukaryota</taxon>
        <taxon>Fungi</taxon>
        <taxon>Dikarya</taxon>
        <taxon>Basidiomycota</taxon>
        <taxon>Agaricomycotina</taxon>
        <taxon>Agaricomycetes</taxon>
        <taxon>Polyporales</taxon>
        <taxon>Polyporaceae</taxon>
        <taxon>Trametes</taxon>
    </lineage>
</organism>
<dbReference type="Proteomes" id="UP000193067">
    <property type="component" value="Unassembled WGS sequence"/>
</dbReference>
<dbReference type="OrthoDB" id="2738831at2759"/>
<proteinExistence type="predicted"/>
<feature type="transmembrane region" description="Helical" evidence="1">
    <location>
        <begin position="53"/>
        <end position="71"/>
    </location>
</feature>
<accession>A0A1Y2IMB5</accession>
<evidence type="ECO:0000256" key="1">
    <source>
        <dbReference type="SAM" id="Phobius"/>
    </source>
</evidence>
<evidence type="ECO:0000313" key="3">
    <source>
        <dbReference type="EMBL" id="OSD01391.1"/>
    </source>
</evidence>
<name>A0A1Y2IMB5_TRAC3</name>
<dbReference type="Pfam" id="PF20152">
    <property type="entry name" value="DUF6534"/>
    <property type="match status" value="1"/>
</dbReference>
<dbReference type="PANTHER" id="PTHR40465">
    <property type="entry name" value="CHROMOSOME 1, WHOLE GENOME SHOTGUN SEQUENCE"/>
    <property type="match status" value="1"/>
</dbReference>
<feature type="transmembrane region" description="Helical" evidence="1">
    <location>
        <begin position="156"/>
        <end position="185"/>
    </location>
</feature>
<sequence>MLYGLLVHQSSHYFRRFAKDTSINKAFTGVIPPTSGNRAQLDMHVALQSGSPQIYPLITGLCVCVSQCFYARRVYLISVKYRILVTLAVVLSAVTLVFTIAATVIACLTKQLERFVPDIWIDTASYASTVVSDAITTGVLVYNLKGYRTGIERTDAFLDCLASYAINTGLLIGIMNTLLLILSLFGKKIQVVFLAIGIPSTKLYANSVLAALNSRIPLAGTENPVSTHLEFTTMNEIANSNVEARMATPVLATHIPRG</sequence>
<protein>
    <recommendedName>
        <fullName evidence="2">DUF6534 domain-containing protein</fullName>
    </recommendedName>
</protein>
<feature type="domain" description="DUF6534" evidence="2">
    <location>
        <begin position="130"/>
        <end position="215"/>
    </location>
</feature>
<dbReference type="EMBL" id="KZ084111">
    <property type="protein sequence ID" value="OSD01391.1"/>
    <property type="molecule type" value="Genomic_DNA"/>
</dbReference>
<keyword evidence="1" id="KW-0472">Membrane</keyword>
<dbReference type="AlphaFoldDB" id="A0A1Y2IMB5"/>
<reference evidence="3 4" key="1">
    <citation type="journal article" date="2015" name="Biotechnol. Biofuels">
        <title>Enhanced degradation of softwood versus hardwood by the white-rot fungus Pycnoporus coccineus.</title>
        <authorList>
            <person name="Couturier M."/>
            <person name="Navarro D."/>
            <person name="Chevret D."/>
            <person name="Henrissat B."/>
            <person name="Piumi F."/>
            <person name="Ruiz-Duenas F.J."/>
            <person name="Martinez A.T."/>
            <person name="Grigoriev I.V."/>
            <person name="Riley R."/>
            <person name="Lipzen A."/>
            <person name="Berrin J.G."/>
            <person name="Master E.R."/>
            <person name="Rosso M.N."/>
        </authorList>
    </citation>
    <scope>NUCLEOTIDE SEQUENCE [LARGE SCALE GENOMIC DNA]</scope>
    <source>
        <strain evidence="3 4">BRFM310</strain>
    </source>
</reference>
<keyword evidence="4" id="KW-1185">Reference proteome</keyword>
<feature type="transmembrane region" description="Helical" evidence="1">
    <location>
        <begin position="83"/>
        <end position="106"/>
    </location>
</feature>
<evidence type="ECO:0000313" key="4">
    <source>
        <dbReference type="Proteomes" id="UP000193067"/>
    </source>
</evidence>